<reference evidence="2 3" key="1">
    <citation type="submission" date="2016-10" db="EMBL/GenBank/DDBJ databases">
        <authorList>
            <person name="de Groot N.N."/>
        </authorList>
    </citation>
    <scope>NUCLEOTIDE SEQUENCE [LARGE SCALE GENOMIC DNA]</scope>
    <source>
        <strain evidence="2 3">DSM 21039</strain>
    </source>
</reference>
<accession>A0A1H8G1P6</accession>
<dbReference type="RefSeq" id="WP_089919537.1">
    <property type="nucleotide sequence ID" value="NZ_FOBB01000010.1"/>
</dbReference>
<dbReference type="Proteomes" id="UP000198984">
    <property type="component" value="Unassembled WGS sequence"/>
</dbReference>
<feature type="signal peptide" evidence="1">
    <location>
        <begin position="1"/>
        <end position="20"/>
    </location>
</feature>
<keyword evidence="3" id="KW-1185">Reference proteome</keyword>
<evidence type="ECO:0000313" key="3">
    <source>
        <dbReference type="Proteomes" id="UP000198984"/>
    </source>
</evidence>
<evidence type="ECO:0000256" key="1">
    <source>
        <dbReference type="SAM" id="SignalP"/>
    </source>
</evidence>
<dbReference type="EMBL" id="FOBB01000010">
    <property type="protein sequence ID" value="SEN37906.1"/>
    <property type="molecule type" value="Genomic_DNA"/>
</dbReference>
<keyword evidence="1" id="KW-0732">Signal</keyword>
<organism evidence="2 3">
    <name type="scientific">Chitinophaga rupis</name>
    <dbReference type="NCBI Taxonomy" id="573321"/>
    <lineage>
        <taxon>Bacteria</taxon>
        <taxon>Pseudomonadati</taxon>
        <taxon>Bacteroidota</taxon>
        <taxon>Chitinophagia</taxon>
        <taxon>Chitinophagales</taxon>
        <taxon>Chitinophagaceae</taxon>
        <taxon>Chitinophaga</taxon>
    </lineage>
</organism>
<dbReference type="AlphaFoldDB" id="A0A1H8G1P6"/>
<dbReference type="STRING" id="573321.SAMN04488505_1105"/>
<proteinExistence type="predicted"/>
<protein>
    <submittedName>
        <fullName evidence="2">Uncharacterized protein</fullName>
    </submittedName>
</protein>
<gene>
    <name evidence="2" type="ORF">SAMN04488505_1105</name>
</gene>
<dbReference type="OrthoDB" id="633648at2"/>
<evidence type="ECO:0000313" key="2">
    <source>
        <dbReference type="EMBL" id="SEN37906.1"/>
    </source>
</evidence>
<name>A0A1H8G1P6_9BACT</name>
<sequence>MNCKYYLLLFALLQAAAVMAQKNGFRDFIQVYPVGEDADINFRTSYVKYEKNVLFEANPIVRYSFSNNILQGLGDGKPHVRAYYASFTPQVRMYTENSLPVKTPSYRILLGTQQVFRLGNNLFTISLESGHYSNGQAGSAFSEQYEDGSPQSDSIYRLITPNTNLSAILNRKSGNFSTNLTELVFNYRINKLDDVTPNRIHSLKLGALFYHDRFLQLFNFGGFSDADIKIYGRVRLLGGYEYSKVSPKGVRHCFFENAEWIFGAHNWVNPFRSETGYRIYPFHNMRTFGFVAKFIHGHDNYNFRFVDSGTQGSIGFTWSNFPPFPIKNLD</sequence>
<feature type="chain" id="PRO_5011668909" evidence="1">
    <location>
        <begin position="21"/>
        <end position="330"/>
    </location>
</feature>